<organism evidence="11 12">
    <name type="scientific">Arthrobacter glacialis</name>
    <dbReference type="NCBI Taxonomy" id="1664"/>
    <lineage>
        <taxon>Bacteria</taxon>
        <taxon>Bacillati</taxon>
        <taxon>Actinomycetota</taxon>
        <taxon>Actinomycetes</taxon>
        <taxon>Micrococcales</taxon>
        <taxon>Micrococcaceae</taxon>
        <taxon>Arthrobacter</taxon>
    </lineage>
</organism>
<keyword evidence="10" id="KW-0813">Transport</keyword>
<evidence type="ECO:0000256" key="2">
    <source>
        <dbReference type="ARBA" id="ARBA00022475"/>
    </source>
</evidence>
<evidence type="ECO:0000313" key="11">
    <source>
        <dbReference type="EMBL" id="POH72870.1"/>
    </source>
</evidence>
<feature type="transmembrane region" description="Helical" evidence="10">
    <location>
        <begin position="6"/>
        <end position="23"/>
    </location>
</feature>
<name>A0A2S3ZUH6_ARTGL</name>
<feature type="binding site" evidence="10">
    <location>
        <position position="76"/>
    </location>
    <ligand>
        <name>Na(+)</name>
        <dbReference type="ChEBI" id="CHEBI:29101"/>
        <note>structural</note>
    </ligand>
</feature>
<feature type="binding site" evidence="10">
    <location>
        <position position="79"/>
    </location>
    <ligand>
        <name>Na(+)</name>
        <dbReference type="ChEBI" id="CHEBI:29101"/>
        <note>structural</note>
    </ligand>
</feature>
<evidence type="ECO:0000256" key="10">
    <source>
        <dbReference type="HAMAP-Rule" id="MF_00454"/>
    </source>
</evidence>
<evidence type="ECO:0000256" key="5">
    <source>
        <dbReference type="ARBA" id="ARBA00023136"/>
    </source>
</evidence>
<keyword evidence="10" id="KW-0915">Sodium</keyword>
<keyword evidence="12" id="KW-1185">Reference proteome</keyword>
<evidence type="ECO:0000256" key="6">
    <source>
        <dbReference type="ARBA" id="ARBA00023303"/>
    </source>
</evidence>
<evidence type="ECO:0000256" key="8">
    <source>
        <dbReference type="ARBA" id="ARBA00035585"/>
    </source>
</evidence>
<dbReference type="HAMAP" id="MF_00454">
    <property type="entry name" value="FluC"/>
    <property type="match status" value="1"/>
</dbReference>
<gene>
    <name evidence="10 11" type="primary">crcB</name>
    <name evidence="10" type="synonym">fluC</name>
    <name evidence="11" type="ORF">CVS27_13445</name>
</gene>
<evidence type="ECO:0000256" key="1">
    <source>
        <dbReference type="ARBA" id="ARBA00004651"/>
    </source>
</evidence>
<keyword evidence="4 10" id="KW-1133">Transmembrane helix</keyword>
<dbReference type="InterPro" id="IPR003691">
    <property type="entry name" value="FluC"/>
</dbReference>
<comment type="subcellular location">
    <subcellularLocation>
        <location evidence="1 10">Cell membrane</location>
        <topology evidence="1 10">Multi-pass membrane protein</topology>
    </subcellularLocation>
</comment>
<dbReference type="RefSeq" id="WP_103466264.1">
    <property type="nucleotide sequence ID" value="NZ_PPXB01000009.1"/>
</dbReference>
<evidence type="ECO:0000313" key="12">
    <source>
        <dbReference type="Proteomes" id="UP000237061"/>
    </source>
</evidence>
<dbReference type="PANTHER" id="PTHR28259">
    <property type="entry name" value="FLUORIDE EXPORT PROTEIN 1-RELATED"/>
    <property type="match status" value="1"/>
</dbReference>
<dbReference type="GO" id="GO:0062054">
    <property type="term" value="F:fluoride channel activity"/>
    <property type="evidence" value="ECO:0007669"/>
    <property type="project" value="UniProtKB-UniRule"/>
</dbReference>
<dbReference type="Proteomes" id="UP000237061">
    <property type="component" value="Unassembled WGS sequence"/>
</dbReference>
<keyword evidence="5 10" id="KW-0472">Membrane</keyword>
<dbReference type="NCBIfam" id="TIGR00494">
    <property type="entry name" value="crcB"/>
    <property type="match status" value="1"/>
</dbReference>
<dbReference type="GO" id="GO:0046872">
    <property type="term" value="F:metal ion binding"/>
    <property type="evidence" value="ECO:0007669"/>
    <property type="project" value="UniProtKB-KW"/>
</dbReference>
<reference evidence="11 12" key="1">
    <citation type="submission" date="2018-01" db="EMBL/GenBank/DDBJ databases">
        <title>Arthrobacter sp. nov., from glaciers in China.</title>
        <authorList>
            <person name="Liu Q."/>
            <person name="Xin Y.-H."/>
        </authorList>
    </citation>
    <scope>NUCLEOTIDE SEQUENCE [LARGE SCALE GENOMIC DNA]</scope>
    <source>
        <strain evidence="11 12">HLT2-12-2</strain>
    </source>
</reference>
<keyword evidence="6 10" id="KW-0407">Ion channel</keyword>
<feature type="transmembrane region" description="Helical" evidence="10">
    <location>
        <begin position="68"/>
        <end position="86"/>
    </location>
</feature>
<dbReference type="PANTHER" id="PTHR28259:SF1">
    <property type="entry name" value="FLUORIDE EXPORT PROTEIN 1-RELATED"/>
    <property type="match status" value="1"/>
</dbReference>
<comment type="similarity">
    <text evidence="7 10">Belongs to the fluoride channel Fluc/FEX (TC 1.A.43) family.</text>
</comment>
<keyword evidence="3 10" id="KW-0812">Transmembrane</keyword>
<sequence length="125" mass="12662">MTPLIFLAIAVAGGVGAAARFALDGFIGHKLQASFPWATFIINVSGSLALGLLSAAAAGVFLPPEWSLILGVGFLGGYTTFSSTSYETIRLLMDRRILASLTNALGTLAASVGAAALGYGLGSLL</sequence>
<evidence type="ECO:0000256" key="9">
    <source>
        <dbReference type="ARBA" id="ARBA00049940"/>
    </source>
</evidence>
<comment type="function">
    <text evidence="9 10">Fluoride-specific ion channel. Important for reducing fluoride concentration in the cell, thus reducing its toxicity.</text>
</comment>
<evidence type="ECO:0000256" key="3">
    <source>
        <dbReference type="ARBA" id="ARBA00022692"/>
    </source>
</evidence>
<dbReference type="EMBL" id="PPXC01000010">
    <property type="protein sequence ID" value="POH72870.1"/>
    <property type="molecule type" value="Genomic_DNA"/>
</dbReference>
<keyword evidence="10" id="KW-0406">Ion transport</keyword>
<evidence type="ECO:0000256" key="7">
    <source>
        <dbReference type="ARBA" id="ARBA00035120"/>
    </source>
</evidence>
<dbReference type="AlphaFoldDB" id="A0A2S3ZUH6"/>
<comment type="activity regulation">
    <text evidence="10">Na(+) is not transported, but it plays an essential structural role and its presence is essential for fluoride channel function.</text>
</comment>
<comment type="caution">
    <text evidence="11">The sequence shown here is derived from an EMBL/GenBank/DDBJ whole genome shotgun (WGS) entry which is preliminary data.</text>
</comment>
<feature type="transmembrane region" description="Helical" evidence="10">
    <location>
        <begin position="98"/>
        <end position="121"/>
    </location>
</feature>
<keyword evidence="10" id="KW-0479">Metal-binding</keyword>
<evidence type="ECO:0000256" key="4">
    <source>
        <dbReference type="ARBA" id="ARBA00022989"/>
    </source>
</evidence>
<dbReference type="OrthoDB" id="5148600at2"/>
<protein>
    <recommendedName>
        <fullName evidence="10">Fluoride-specific ion channel FluC</fullName>
    </recommendedName>
</protein>
<dbReference type="GO" id="GO:0005886">
    <property type="term" value="C:plasma membrane"/>
    <property type="evidence" value="ECO:0007669"/>
    <property type="project" value="UniProtKB-SubCell"/>
</dbReference>
<dbReference type="Pfam" id="PF02537">
    <property type="entry name" value="CRCB"/>
    <property type="match status" value="1"/>
</dbReference>
<comment type="catalytic activity">
    <reaction evidence="8">
        <text>fluoride(in) = fluoride(out)</text>
        <dbReference type="Rhea" id="RHEA:76159"/>
        <dbReference type="ChEBI" id="CHEBI:17051"/>
    </reaction>
    <physiologicalReaction direction="left-to-right" evidence="8">
        <dbReference type="Rhea" id="RHEA:76160"/>
    </physiologicalReaction>
</comment>
<proteinExistence type="inferred from homology"/>
<dbReference type="GO" id="GO:0140114">
    <property type="term" value="P:cellular detoxification of fluoride"/>
    <property type="evidence" value="ECO:0007669"/>
    <property type="project" value="UniProtKB-UniRule"/>
</dbReference>
<feature type="transmembrane region" description="Helical" evidence="10">
    <location>
        <begin position="35"/>
        <end position="62"/>
    </location>
</feature>
<keyword evidence="2 10" id="KW-1003">Cell membrane</keyword>
<accession>A0A2S3ZUH6</accession>